<dbReference type="RefSeq" id="WP_193872104.1">
    <property type="nucleotide sequence ID" value="NZ_JADEWU010000122.1"/>
</dbReference>
<comment type="caution">
    <text evidence="1">The sequence shown here is derived from an EMBL/GenBank/DDBJ whole genome shotgun (WGS) entry which is preliminary data.</text>
</comment>
<dbReference type="Proteomes" id="UP000640725">
    <property type="component" value="Unassembled WGS sequence"/>
</dbReference>
<dbReference type="Pfam" id="PF10049">
    <property type="entry name" value="DUF2283"/>
    <property type="match status" value="1"/>
</dbReference>
<sequence>MKLKIDQESDALYFRLDDSLIVESEEVEPGVILDFNEEGKVVGVEILKLSTRVTREHLKLLQFENY</sequence>
<evidence type="ECO:0000313" key="1">
    <source>
        <dbReference type="EMBL" id="MBE9146757.1"/>
    </source>
</evidence>
<dbReference type="EMBL" id="JADEWU010000122">
    <property type="protein sequence ID" value="MBE9146757.1"/>
    <property type="molecule type" value="Genomic_DNA"/>
</dbReference>
<dbReference type="InterPro" id="IPR019270">
    <property type="entry name" value="DUF2283"/>
</dbReference>
<keyword evidence="2" id="KW-1185">Reference proteome</keyword>
<evidence type="ECO:0000313" key="2">
    <source>
        <dbReference type="Proteomes" id="UP000640725"/>
    </source>
</evidence>
<dbReference type="PANTHER" id="PTHR37029:SF1">
    <property type="entry name" value="SSR1768 PROTEIN"/>
    <property type="match status" value="1"/>
</dbReference>
<reference evidence="1 2" key="1">
    <citation type="submission" date="2020-10" db="EMBL/GenBank/DDBJ databases">
        <authorList>
            <person name="Castelo-Branco R."/>
            <person name="Eusebio N."/>
            <person name="Adriana R."/>
            <person name="Vieira A."/>
            <person name="Brugerolle De Fraissinette N."/>
            <person name="Rezende De Castro R."/>
            <person name="Schneider M.P."/>
            <person name="Vasconcelos V."/>
            <person name="Leao P.N."/>
        </authorList>
    </citation>
    <scope>NUCLEOTIDE SEQUENCE [LARGE SCALE GENOMIC DNA]</scope>
    <source>
        <strain evidence="1 2">LEGE 06226</strain>
    </source>
</reference>
<dbReference type="PANTHER" id="PTHR37029">
    <property type="entry name" value="SSR1768 PROTEIN"/>
    <property type="match status" value="1"/>
</dbReference>
<accession>A0ABR9UJX6</accession>
<gene>
    <name evidence="1" type="ORF">IQ236_26540</name>
</gene>
<protein>
    <submittedName>
        <fullName evidence="1">DUF2283 domain-containing protein</fullName>
    </submittedName>
</protein>
<name>A0ABR9UJX6_9CYAN</name>
<proteinExistence type="predicted"/>
<organism evidence="1 2">
    <name type="scientific">Planktothrix mougeotii LEGE 06226</name>
    <dbReference type="NCBI Taxonomy" id="1828728"/>
    <lineage>
        <taxon>Bacteria</taxon>
        <taxon>Bacillati</taxon>
        <taxon>Cyanobacteriota</taxon>
        <taxon>Cyanophyceae</taxon>
        <taxon>Oscillatoriophycideae</taxon>
        <taxon>Oscillatoriales</taxon>
        <taxon>Microcoleaceae</taxon>
        <taxon>Planktothrix</taxon>
    </lineage>
</organism>